<accession>A0A9X2SDK8</accession>
<keyword evidence="1" id="KW-0472">Membrane</keyword>
<dbReference type="Pfam" id="PF02517">
    <property type="entry name" value="Rce1-like"/>
    <property type="match status" value="1"/>
</dbReference>
<feature type="transmembrane region" description="Helical" evidence="1">
    <location>
        <begin position="82"/>
        <end position="102"/>
    </location>
</feature>
<keyword evidence="1" id="KW-1133">Transmembrane helix</keyword>
<evidence type="ECO:0000259" key="2">
    <source>
        <dbReference type="Pfam" id="PF02517"/>
    </source>
</evidence>
<feature type="transmembrane region" description="Helical" evidence="1">
    <location>
        <begin position="136"/>
        <end position="154"/>
    </location>
</feature>
<dbReference type="GO" id="GO:0008237">
    <property type="term" value="F:metallopeptidase activity"/>
    <property type="evidence" value="ECO:0007669"/>
    <property type="project" value="UniProtKB-KW"/>
</dbReference>
<keyword evidence="1" id="KW-0812">Transmembrane</keyword>
<feature type="transmembrane region" description="Helical" evidence="1">
    <location>
        <begin position="12"/>
        <end position="42"/>
    </location>
</feature>
<evidence type="ECO:0000313" key="4">
    <source>
        <dbReference type="Proteomes" id="UP001141950"/>
    </source>
</evidence>
<comment type="caution">
    <text evidence="3">The sequence shown here is derived from an EMBL/GenBank/DDBJ whole genome shotgun (WGS) entry which is preliminary data.</text>
</comment>
<name>A0A9X2SDK8_9BACL</name>
<organism evidence="3 4">
    <name type="scientific">Paenibacillus soyae</name>
    <dbReference type="NCBI Taxonomy" id="2969249"/>
    <lineage>
        <taxon>Bacteria</taxon>
        <taxon>Bacillati</taxon>
        <taxon>Bacillota</taxon>
        <taxon>Bacilli</taxon>
        <taxon>Bacillales</taxon>
        <taxon>Paenibacillaceae</taxon>
        <taxon>Paenibacillus</taxon>
    </lineage>
</organism>
<feature type="transmembrane region" description="Helical" evidence="1">
    <location>
        <begin position="244"/>
        <end position="262"/>
    </location>
</feature>
<keyword evidence="4" id="KW-1185">Reference proteome</keyword>
<sequence length="263" mass="29093">MPSGVMRKTLSLALLASLIVILQANAITAALIWAGVASLLLLDKTMRAFVLTTCCLGAGFYLYLTVNAIWIDEVKPHSLHILLNRASLVIMLIPLAAYSLLVKRPLMNYWKKPNWNDSFDIPWIWRGIRRTTVSRFYLIALSASGIAFLPFVIRNGWSQLQLYALFALLFAVINVLEELLWRGVLLSRYAEQLGEKWAVAATSIGFGLQHYALGYPWGACIAFAVGGLYFGGVTVRSGSIAPAIFWHGSINVLMVLSGLVFAR</sequence>
<feature type="transmembrane region" description="Helical" evidence="1">
    <location>
        <begin position="49"/>
        <end position="70"/>
    </location>
</feature>
<dbReference type="RefSeq" id="WP_257452995.1">
    <property type="nucleotide sequence ID" value="NZ_JANIPJ010000040.1"/>
</dbReference>
<protein>
    <submittedName>
        <fullName evidence="3">CPBP family intramembrane metalloprotease</fullName>
    </submittedName>
</protein>
<reference evidence="3" key="1">
    <citation type="submission" date="2022-08" db="EMBL/GenBank/DDBJ databases">
        <title>The genomic sequence of strain Paenibacillus sp. SCIV0701.</title>
        <authorList>
            <person name="Zhao H."/>
        </authorList>
    </citation>
    <scope>NUCLEOTIDE SEQUENCE</scope>
    <source>
        <strain evidence="3">SCIV0701</strain>
    </source>
</reference>
<dbReference type="AlphaFoldDB" id="A0A9X2SDK8"/>
<gene>
    <name evidence="3" type="ORF">NQZ67_29400</name>
</gene>
<dbReference type="GO" id="GO:0080120">
    <property type="term" value="P:CAAX-box protein maturation"/>
    <property type="evidence" value="ECO:0007669"/>
    <property type="project" value="UniProtKB-ARBA"/>
</dbReference>
<keyword evidence="3" id="KW-0378">Hydrolase</keyword>
<feature type="domain" description="CAAX prenyl protease 2/Lysostaphin resistance protein A-like" evidence="2">
    <location>
        <begin position="164"/>
        <end position="252"/>
    </location>
</feature>
<dbReference type="EMBL" id="JANIPJ010000040">
    <property type="protein sequence ID" value="MCR2807998.1"/>
    <property type="molecule type" value="Genomic_DNA"/>
</dbReference>
<feature type="transmembrane region" description="Helical" evidence="1">
    <location>
        <begin position="160"/>
        <end position="181"/>
    </location>
</feature>
<keyword evidence="3" id="KW-0482">Metalloprotease</keyword>
<feature type="transmembrane region" description="Helical" evidence="1">
    <location>
        <begin position="212"/>
        <end position="232"/>
    </location>
</feature>
<dbReference type="InterPro" id="IPR003675">
    <property type="entry name" value="Rce1/LyrA-like_dom"/>
</dbReference>
<keyword evidence="3" id="KW-0645">Protease</keyword>
<proteinExistence type="predicted"/>
<dbReference type="GO" id="GO:0004175">
    <property type="term" value="F:endopeptidase activity"/>
    <property type="evidence" value="ECO:0007669"/>
    <property type="project" value="UniProtKB-ARBA"/>
</dbReference>
<evidence type="ECO:0000313" key="3">
    <source>
        <dbReference type="EMBL" id="MCR2807998.1"/>
    </source>
</evidence>
<dbReference type="Proteomes" id="UP001141950">
    <property type="component" value="Unassembled WGS sequence"/>
</dbReference>
<evidence type="ECO:0000256" key="1">
    <source>
        <dbReference type="SAM" id="Phobius"/>
    </source>
</evidence>